<evidence type="ECO:0000313" key="9">
    <source>
        <dbReference type="Proteomes" id="UP000215453"/>
    </source>
</evidence>
<organism evidence="8 9">
    <name type="scientific">Zymoseptoria tritici ST99CH_1A5</name>
    <dbReference type="NCBI Taxonomy" id="1276529"/>
    <lineage>
        <taxon>Eukaryota</taxon>
        <taxon>Fungi</taxon>
        <taxon>Dikarya</taxon>
        <taxon>Ascomycota</taxon>
        <taxon>Pezizomycotina</taxon>
        <taxon>Dothideomycetes</taxon>
        <taxon>Dothideomycetidae</taxon>
        <taxon>Mycosphaerellales</taxon>
        <taxon>Mycosphaerellaceae</taxon>
        <taxon>Zymoseptoria</taxon>
    </lineage>
</organism>
<keyword evidence="4" id="KW-0809">Transit peptide</keyword>
<dbReference type="AlphaFoldDB" id="A0A1Y6M0V4"/>
<evidence type="ECO:0000256" key="4">
    <source>
        <dbReference type="ARBA" id="ARBA00022946"/>
    </source>
</evidence>
<dbReference type="Pfam" id="PF01636">
    <property type="entry name" value="APH"/>
    <property type="match status" value="1"/>
</dbReference>
<dbReference type="Proteomes" id="UP000215453">
    <property type="component" value="Chromosome 16"/>
</dbReference>
<evidence type="ECO:0000256" key="5">
    <source>
        <dbReference type="ARBA" id="ARBA00023128"/>
    </source>
</evidence>
<accession>A0A1Y6M0V4</accession>
<gene>
    <name evidence="8" type="ORF">ZT1A5_G11672</name>
</gene>
<sequence>MFSRIKNVFKRSVASRVSGRCLSIDHDPESLYRYSSGRWLWREELQMACRWRKFNTTELAQAAAPAAGSRSCVKLAKLSEGSFNKAFLLTMDDGKEIIAKIPNPNAGYEHFTTASEVATMDYARNILGVPVPQVYAWNSSADNPVGAEYILMEKCPGIELHKVWDTITDRQKAAIIHRLVSYEAAFVSLELPMYGSLYYAKDLDSTNRDHCILPPSAKDTRLSAFAIGPTTDRNFFDHGRAGATANQGPWATVEEYNVAIAEREKACLQRSSQFPDPQGFYNGPGQYQQISRTKLQTLQDFEKVAQYLKPTDPILSKPVFWHTDLHWDNIFVDENDPTVITAIIDWQAVHVAPLFAQARHPTFLEFDGEIPDTFDADAIKLPDNFEDLSEEEQHAAKKLRGAQILWKLYEVELICQCDDINRAIRFGKGLLGRLPSLAGNIFSDGELLVQDLLMSLQQEWSQVVDDPVANPCPLSFADADKTAHDEQFVLWTQSIELMTDFLTSIGGYRGWDGSVSHEQYNTAKEHMRLYKEDFISRHSSTEAERTRWLEVWPFPD</sequence>
<dbReference type="InterPro" id="IPR011009">
    <property type="entry name" value="Kinase-like_dom_sf"/>
</dbReference>
<dbReference type="GO" id="GO:0005739">
    <property type="term" value="C:mitochondrion"/>
    <property type="evidence" value="ECO:0007669"/>
    <property type="project" value="UniProtKB-SubCell"/>
</dbReference>
<dbReference type="InterPro" id="IPR002575">
    <property type="entry name" value="Aminoglycoside_PTrfase"/>
</dbReference>
<evidence type="ECO:0000256" key="3">
    <source>
        <dbReference type="ARBA" id="ARBA00016197"/>
    </source>
</evidence>
<comment type="subcellular location">
    <subcellularLocation>
        <location evidence="1">Mitochondrion</location>
    </subcellularLocation>
</comment>
<dbReference type="SUPFAM" id="SSF56112">
    <property type="entry name" value="Protein kinase-like (PK-like)"/>
    <property type="match status" value="1"/>
</dbReference>
<evidence type="ECO:0000313" key="8">
    <source>
        <dbReference type="EMBL" id="SMY30222.1"/>
    </source>
</evidence>
<evidence type="ECO:0000256" key="6">
    <source>
        <dbReference type="ARBA" id="ARBA00031849"/>
    </source>
</evidence>
<evidence type="ECO:0000256" key="2">
    <source>
        <dbReference type="ARBA" id="ARBA00005543"/>
    </source>
</evidence>
<dbReference type="Gene3D" id="3.90.1200.10">
    <property type="match status" value="1"/>
</dbReference>
<comment type="similarity">
    <text evidence="2">Belongs to the AIM9 family.</text>
</comment>
<dbReference type="PANTHER" id="PTHR36091:SF1">
    <property type="entry name" value="ALTERED INHERITANCE OF MITOCHONDRIA PROTEIN 9, MITOCHONDRIAL"/>
    <property type="match status" value="1"/>
</dbReference>
<evidence type="ECO:0000256" key="1">
    <source>
        <dbReference type="ARBA" id="ARBA00004173"/>
    </source>
</evidence>
<name>A0A1Y6M0V4_ZYMTR</name>
<feature type="domain" description="Aminoglycoside phosphotransferase" evidence="7">
    <location>
        <begin position="77"/>
        <end position="354"/>
    </location>
</feature>
<evidence type="ECO:0000259" key="7">
    <source>
        <dbReference type="Pfam" id="PF01636"/>
    </source>
</evidence>
<proteinExistence type="inferred from homology"/>
<protein>
    <recommendedName>
        <fullName evidence="3">Altered inheritance of mitochondria protein 9, mitochondrial</fullName>
    </recommendedName>
    <alternativeName>
        <fullName evidence="6">Found in mitochondrial proteome protein 29</fullName>
    </alternativeName>
</protein>
<dbReference type="InterPro" id="IPR051035">
    <property type="entry name" value="Mito_inheritance_9"/>
</dbReference>
<keyword evidence="5" id="KW-0496">Mitochondrion</keyword>
<reference evidence="8 9" key="1">
    <citation type="submission" date="2016-10" db="EMBL/GenBank/DDBJ databases">
        <authorList>
            <person name="Varghese N."/>
        </authorList>
    </citation>
    <scope>NUCLEOTIDE SEQUENCE [LARGE SCALE GENOMIC DNA]</scope>
</reference>
<dbReference type="EMBL" id="LT882691">
    <property type="protein sequence ID" value="SMY30222.1"/>
    <property type="molecule type" value="Genomic_DNA"/>
</dbReference>
<dbReference type="PANTHER" id="PTHR36091">
    <property type="entry name" value="ALTERED INHERITANCE OF MITOCHONDRIA PROTEIN 9, MITOCHONDRIAL"/>
    <property type="match status" value="1"/>
</dbReference>